<gene>
    <name evidence="1" type="ordered locus">BFO_0789</name>
</gene>
<accession>G8UNH6</accession>
<dbReference type="KEGG" id="tfo:BFO_0789"/>
<protein>
    <submittedName>
        <fullName evidence="1">Uncharacterized protein</fullName>
    </submittedName>
</protein>
<organism evidence="1 2">
    <name type="scientific">Tannerella forsythia (strain ATCC 43037 / JCM 10827 / CCUG 21028 A / KCTC 5666 / FDC 338)</name>
    <name type="common">Bacteroides forsythus</name>
    <dbReference type="NCBI Taxonomy" id="203275"/>
    <lineage>
        <taxon>Bacteria</taxon>
        <taxon>Pseudomonadati</taxon>
        <taxon>Bacteroidota</taxon>
        <taxon>Bacteroidia</taxon>
        <taxon>Bacteroidales</taxon>
        <taxon>Tannerellaceae</taxon>
        <taxon>Tannerella</taxon>
    </lineage>
</organism>
<evidence type="ECO:0000313" key="2">
    <source>
        <dbReference type="Proteomes" id="UP000005436"/>
    </source>
</evidence>
<keyword evidence="2" id="KW-1185">Reference proteome</keyword>
<name>G8UNH6_TANFA</name>
<dbReference type="Proteomes" id="UP000005436">
    <property type="component" value="Chromosome"/>
</dbReference>
<dbReference type="EMBL" id="CP003191">
    <property type="protein sequence ID" value="AEW20089.1"/>
    <property type="molecule type" value="Genomic_DNA"/>
</dbReference>
<dbReference type="AlphaFoldDB" id="G8UNH6"/>
<reference evidence="2" key="1">
    <citation type="submission" date="2011-12" db="EMBL/GenBank/DDBJ databases">
        <title>Complete sequence of Tannerella forsythia ATCC 43037.</title>
        <authorList>
            <person name="Dewhirst F."/>
            <person name="Tanner A."/>
            <person name="Izard J."/>
            <person name="Brinkac L."/>
            <person name="Durkin A.S."/>
            <person name="Hostetler J."/>
            <person name="Shetty J."/>
            <person name="Torralba M."/>
            <person name="Gill S."/>
            <person name="Nelson K."/>
        </authorList>
    </citation>
    <scope>NUCLEOTIDE SEQUENCE [LARGE SCALE GENOMIC DNA]</scope>
    <source>
        <strain evidence="2">ATCC 43037 / JCM 10827 / CCUG 33226 / KCTC 5666 / FDC 338</strain>
    </source>
</reference>
<dbReference type="STRING" id="203275.BFO_0789"/>
<dbReference type="HOGENOM" id="CLU_3174173_0_0_10"/>
<proteinExistence type="predicted"/>
<sequence length="47" mass="5686">MCLKNGLCFYNKEKLEIVHEKKFFCSHFSIVGIKRRMRSGKQNLYFL</sequence>
<evidence type="ECO:0000313" key="1">
    <source>
        <dbReference type="EMBL" id="AEW20089.1"/>
    </source>
</evidence>